<reference evidence="1" key="2">
    <citation type="journal article" date="2022" name="Res Sq">
        <title>Comparative Genomics Reveals Insights into the Divergent Evolution of Astigmatic Mites and Household Pest Adaptations.</title>
        <authorList>
            <person name="Xiong Q."/>
            <person name="Wan A.T.-Y."/>
            <person name="Liu X.-Y."/>
            <person name="Fung C.S.-H."/>
            <person name="Xiao X."/>
            <person name="Malainual N."/>
            <person name="Hou J."/>
            <person name="Wang L."/>
            <person name="Wang M."/>
            <person name="Yang K."/>
            <person name="Cui Y."/>
            <person name="Leung E."/>
            <person name="Nong W."/>
            <person name="Shin S.-K."/>
            <person name="Au S."/>
            <person name="Jeong K.Y."/>
            <person name="Chew F.T."/>
            <person name="Hui J."/>
            <person name="Leung T.F."/>
            <person name="Tungtrongchitr A."/>
            <person name="Zhong N."/>
            <person name="Liu Z."/>
            <person name="Tsui S."/>
        </authorList>
    </citation>
    <scope>NUCLEOTIDE SEQUENCE</scope>
    <source>
        <strain evidence="1">Derf</strain>
        <tissue evidence="1">Whole organism</tissue>
    </source>
</reference>
<sequence length="67" mass="7664">MALILNSVSVWLLDFHNNDEDVDDNGDKEMGKKGIPFQEFQKKTTTSTKMMLLIVATKKLKNIRLLP</sequence>
<organism evidence="1 2">
    <name type="scientific">Dermatophagoides farinae</name>
    <name type="common">American house dust mite</name>
    <dbReference type="NCBI Taxonomy" id="6954"/>
    <lineage>
        <taxon>Eukaryota</taxon>
        <taxon>Metazoa</taxon>
        <taxon>Ecdysozoa</taxon>
        <taxon>Arthropoda</taxon>
        <taxon>Chelicerata</taxon>
        <taxon>Arachnida</taxon>
        <taxon>Acari</taxon>
        <taxon>Acariformes</taxon>
        <taxon>Sarcoptiformes</taxon>
        <taxon>Astigmata</taxon>
        <taxon>Psoroptidia</taxon>
        <taxon>Analgoidea</taxon>
        <taxon>Pyroglyphidae</taxon>
        <taxon>Dermatophagoidinae</taxon>
        <taxon>Dermatophagoides</taxon>
    </lineage>
</organism>
<keyword evidence="2" id="KW-1185">Reference proteome</keyword>
<evidence type="ECO:0000313" key="2">
    <source>
        <dbReference type="Proteomes" id="UP000790347"/>
    </source>
</evidence>
<proteinExistence type="predicted"/>
<reference evidence="1" key="1">
    <citation type="submission" date="2013-05" db="EMBL/GenBank/DDBJ databases">
        <authorList>
            <person name="Yim A.K.Y."/>
            <person name="Chan T.F."/>
            <person name="Ji K.M."/>
            <person name="Liu X.Y."/>
            <person name="Zhou J.W."/>
            <person name="Li R.Q."/>
            <person name="Yang K.Y."/>
            <person name="Li J."/>
            <person name="Li M."/>
            <person name="Law P.T.W."/>
            <person name="Wu Y.L."/>
            <person name="Cai Z.L."/>
            <person name="Qin H."/>
            <person name="Bao Y."/>
            <person name="Leung R.K.K."/>
            <person name="Ng P.K.S."/>
            <person name="Zou J."/>
            <person name="Zhong X.J."/>
            <person name="Ran P.X."/>
            <person name="Zhong N.S."/>
            <person name="Liu Z.G."/>
            <person name="Tsui S.K.W."/>
        </authorList>
    </citation>
    <scope>NUCLEOTIDE SEQUENCE</scope>
    <source>
        <strain evidence="1">Derf</strain>
        <tissue evidence="1">Whole organism</tissue>
    </source>
</reference>
<comment type="caution">
    <text evidence="1">The sequence shown here is derived from an EMBL/GenBank/DDBJ whole genome shotgun (WGS) entry which is preliminary data.</text>
</comment>
<dbReference type="EMBL" id="ASGP02000004">
    <property type="protein sequence ID" value="KAH9511094.1"/>
    <property type="molecule type" value="Genomic_DNA"/>
</dbReference>
<accession>A0A922HV90</accession>
<gene>
    <name evidence="1" type="ORF">DERF_009565</name>
</gene>
<dbReference type="AlphaFoldDB" id="A0A922HV90"/>
<protein>
    <submittedName>
        <fullName evidence="1">Uncharacterized protein</fullName>
    </submittedName>
</protein>
<dbReference type="Proteomes" id="UP000790347">
    <property type="component" value="Unassembled WGS sequence"/>
</dbReference>
<evidence type="ECO:0000313" key="1">
    <source>
        <dbReference type="EMBL" id="KAH9511094.1"/>
    </source>
</evidence>
<name>A0A922HV90_DERFA</name>